<accession>A0A9P8PZW4</accession>
<reference evidence="2" key="1">
    <citation type="journal article" date="2021" name="Open Biol.">
        <title>Shared evolutionary footprints suggest mitochondrial oxidative damage underlies multiple complex I losses in fungi.</title>
        <authorList>
            <person name="Schikora-Tamarit M.A."/>
            <person name="Marcet-Houben M."/>
            <person name="Nosek J."/>
            <person name="Gabaldon T."/>
        </authorList>
    </citation>
    <scope>NUCLEOTIDE SEQUENCE</scope>
    <source>
        <strain evidence="2">CBS2887</strain>
    </source>
</reference>
<protein>
    <submittedName>
        <fullName evidence="2">Uncharacterized protein</fullName>
    </submittedName>
</protein>
<feature type="compositionally biased region" description="Polar residues" evidence="1">
    <location>
        <begin position="51"/>
        <end position="67"/>
    </location>
</feature>
<feature type="compositionally biased region" description="Low complexity" evidence="1">
    <location>
        <begin position="24"/>
        <end position="33"/>
    </location>
</feature>
<sequence length="128" mass="14441">MSDPQESSHHHNMNESDTIKPFASSNSNNSSNNRESATTLRYVSPEPITFPSETTSLLQQPQSTNGQHGRPPHETFQSFPPLPQDADAQTSVNSENNLRDVESQSLFRGRHGFLRLWISLIPTLYDLY</sequence>
<dbReference type="AlphaFoldDB" id="A0A9P8PZW4"/>
<feature type="compositionally biased region" description="Polar residues" evidence="1">
    <location>
        <begin position="87"/>
        <end position="96"/>
    </location>
</feature>
<reference evidence="2" key="2">
    <citation type="submission" date="2021-01" db="EMBL/GenBank/DDBJ databases">
        <authorList>
            <person name="Schikora-Tamarit M.A."/>
        </authorList>
    </citation>
    <scope>NUCLEOTIDE SEQUENCE</scope>
    <source>
        <strain evidence="2">CBS2887</strain>
    </source>
</reference>
<comment type="caution">
    <text evidence="2">The sequence shown here is derived from an EMBL/GenBank/DDBJ whole genome shotgun (WGS) entry which is preliminary data.</text>
</comment>
<organism evidence="2 3">
    <name type="scientific">Wickerhamomyces pijperi</name>
    <name type="common">Yeast</name>
    <name type="synonym">Pichia pijperi</name>
    <dbReference type="NCBI Taxonomy" id="599730"/>
    <lineage>
        <taxon>Eukaryota</taxon>
        <taxon>Fungi</taxon>
        <taxon>Dikarya</taxon>
        <taxon>Ascomycota</taxon>
        <taxon>Saccharomycotina</taxon>
        <taxon>Saccharomycetes</taxon>
        <taxon>Phaffomycetales</taxon>
        <taxon>Wickerhamomycetaceae</taxon>
        <taxon>Wickerhamomyces</taxon>
    </lineage>
</organism>
<evidence type="ECO:0000256" key="1">
    <source>
        <dbReference type="SAM" id="MobiDB-lite"/>
    </source>
</evidence>
<name>A0A9P8PZW4_WICPI</name>
<gene>
    <name evidence="2" type="ORF">WICPIJ_008331</name>
</gene>
<proteinExistence type="predicted"/>
<dbReference type="Proteomes" id="UP000774326">
    <property type="component" value="Unassembled WGS sequence"/>
</dbReference>
<feature type="compositionally biased region" description="Basic and acidic residues" evidence="1">
    <location>
        <begin position="1"/>
        <end position="18"/>
    </location>
</feature>
<feature type="non-terminal residue" evidence="2">
    <location>
        <position position="128"/>
    </location>
</feature>
<evidence type="ECO:0000313" key="3">
    <source>
        <dbReference type="Proteomes" id="UP000774326"/>
    </source>
</evidence>
<keyword evidence="3" id="KW-1185">Reference proteome</keyword>
<evidence type="ECO:0000313" key="2">
    <source>
        <dbReference type="EMBL" id="KAH3680289.1"/>
    </source>
</evidence>
<dbReference type="EMBL" id="JAEUBG010004756">
    <property type="protein sequence ID" value="KAH3680289.1"/>
    <property type="molecule type" value="Genomic_DNA"/>
</dbReference>
<feature type="region of interest" description="Disordered" evidence="1">
    <location>
        <begin position="1"/>
        <end position="97"/>
    </location>
</feature>